<sequence>MKDDQSAGHGPYLHRMGSAICMGFCWLAERLSYATAAMLLTDLIAWENDGYIVRKYLNIDALPGSDE</sequence>
<protein>
    <submittedName>
        <fullName evidence="1">Uncharacterized protein</fullName>
    </submittedName>
</protein>
<gene>
    <name evidence="1" type="ORF">F7R26_026665</name>
</gene>
<dbReference type="AlphaFoldDB" id="A0A643FL22"/>
<dbReference type="Proteomes" id="UP000397656">
    <property type="component" value="Chromosome 2"/>
</dbReference>
<name>A0A643FL22_9BURK</name>
<dbReference type="EMBL" id="CP062804">
    <property type="protein sequence ID" value="QOT80976.1"/>
    <property type="molecule type" value="Genomic_DNA"/>
</dbReference>
<evidence type="ECO:0000313" key="2">
    <source>
        <dbReference type="Proteomes" id="UP000397656"/>
    </source>
</evidence>
<evidence type="ECO:0000313" key="1">
    <source>
        <dbReference type="EMBL" id="QOT80976.1"/>
    </source>
</evidence>
<dbReference type="GeneID" id="98404530"/>
<reference evidence="1 2" key="1">
    <citation type="submission" date="2020-10" db="EMBL/GenBank/DDBJ databases">
        <title>Complete genome sequence of Cupriavidus basilensis CCUG 49340T.</title>
        <authorList>
            <person name="Salva-Serra F."/>
            <person name="Donoso R.A."/>
            <person name="Cho K.H."/>
            <person name="Yoo J.A."/>
            <person name="Lee K."/>
            <person name="Yoon S.-H."/>
            <person name="Perez-Pantoja D."/>
            <person name="Moore E.R.B."/>
        </authorList>
    </citation>
    <scope>NUCLEOTIDE SEQUENCE [LARGE SCALE GENOMIC DNA]</scope>
    <source>
        <strain evidence="2">CCUG 49340</strain>
    </source>
</reference>
<organism evidence="1 2">
    <name type="scientific">Cupriavidus basilensis</name>
    <dbReference type="NCBI Taxonomy" id="68895"/>
    <lineage>
        <taxon>Bacteria</taxon>
        <taxon>Pseudomonadati</taxon>
        <taxon>Pseudomonadota</taxon>
        <taxon>Betaproteobacteria</taxon>
        <taxon>Burkholderiales</taxon>
        <taxon>Burkholderiaceae</taxon>
        <taxon>Cupriavidus</taxon>
    </lineage>
</organism>
<accession>A0A643FL22</accession>
<dbReference type="RefSeq" id="WP_150991363.1">
    <property type="nucleotide sequence ID" value="NZ_CP062804.1"/>
</dbReference>
<proteinExistence type="predicted"/>